<keyword evidence="1" id="KW-0472">Membrane</keyword>
<keyword evidence="1" id="KW-1133">Transmembrane helix</keyword>
<evidence type="ECO:0000313" key="2">
    <source>
        <dbReference type="EMBL" id="QSQ24293.1"/>
    </source>
</evidence>
<organism evidence="2 3">
    <name type="scientific">Pyxidicoccus parkwayensis</name>
    <dbReference type="NCBI Taxonomy" id="2813578"/>
    <lineage>
        <taxon>Bacteria</taxon>
        <taxon>Pseudomonadati</taxon>
        <taxon>Myxococcota</taxon>
        <taxon>Myxococcia</taxon>
        <taxon>Myxococcales</taxon>
        <taxon>Cystobacterineae</taxon>
        <taxon>Myxococcaceae</taxon>
        <taxon>Pyxidicoccus</taxon>
    </lineage>
</organism>
<feature type="transmembrane region" description="Helical" evidence="1">
    <location>
        <begin position="370"/>
        <end position="386"/>
    </location>
</feature>
<proteinExistence type="predicted"/>
<feature type="transmembrane region" description="Helical" evidence="1">
    <location>
        <begin position="77"/>
        <end position="96"/>
    </location>
</feature>
<feature type="transmembrane region" description="Helical" evidence="1">
    <location>
        <begin position="240"/>
        <end position="261"/>
    </location>
</feature>
<feature type="transmembrane region" description="Helical" evidence="1">
    <location>
        <begin position="471"/>
        <end position="489"/>
    </location>
</feature>
<gene>
    <name evidence="2" type="ORF">JY651_04815</name>
</gene>
<keyword evidence="3" id="KW-1185">Reference proteome</keyword>
<dbReference type="RefSeq" id="WP_206725859.1">
    <property type="nucleotide sequence ID" value="NZ_CP071090.1"/>
</dbReference>
<feature type="transmembrane region" description="Helical" evidence="1">
    <location>
        <begin position="320"/>
        <end position="339"/>
    </location>
</feature>
<dbReference type="EMBL" id="CP071090">
    <property type="protein sequence ID" value="QSQ24293.1"/>
    <property type="molecule type" value="Genomic_DNA"/>
</dbReference>
<feature type="transmembrane region" description="Helical" evidence="1">
    <location>
        <begin position="187"/>
        <end position="219"/>
    </location>
</feature>
<feature type="transmembrane region" description="Helical" evidence="1">
    <location>
        <begin position="398"/>
        <end position="415"/>
    </location>
</feature>
<sequence>MSSLPRRVLHPLVLLASSLLSAFHTWPLLANLKGHVAGGREDVLMNMWHLWWMRQAVTGLKNPFFAPMLHWPLGAELYWHTLSPAKTLWGVVLLPFMRVETAYNLVLFGTFVVTGYTAWLLLDYLLRRGGFEPNLAAVAALAGACVFNFSRYHHSHAIAHLNLSALEGIPLYLYFFLRWLDEGKRKWLVGVALAALYTLLCDYYYLLYIALFSFLWVVAERWRRGPLLSPDTLKDEGTRRAGVAALVAGLACVPPVVPLLLHAFPAPLAIHHGDSDYFTDLYAFFIPDTLSGWSESLPAWMQEFTTGVVRGKMSGNAEEAGTYLGWLTLLLAAFALWRGVPNGRRWAGLGLGFAVLSMGTVLNINLTDKLSPAVLLVAATLVVGWAPAWRGRTWHRDVVALLAVCSLLSLRTPLTAFEQPLLVQIPMPYVVFKHVVPLFSRGGMPVRFELLTTLALSVLVAFAAAHLGRTMSARGAAAGLGVALAVALVPNMEYLGKPMPMPQLPRLPPIFDEIRYAPMPAAVFTDNVLGQWEQIYHQKPVSFARLSRLPVREAEMLEQRIFRALEGWNGLAGEVTPEEREEMQRFLKDNHFRWYVSHIYHPMRHRFVTEVLGGELAYQDNYVSVYRFP</sequence>
<evidence type="ECO:0008006" key="4">
    <source>
        <dbReference type="Google" id="ProtNLM"/>
    </source>
</evidence>
<keyword evidence="1" id="KW-0812">Transmembrane</keyword>
<feature type="transmembrane region" description="Helical" evidence="1">
    <location>
        <begin position="346"/>
        <end position="364"/>
    </location>
</feature>
<reference evidence="2 3" key="1">
    <citation type="submission" date="2021-02" db="EMBL/GenBank/DDBJ databases">
        <title>De Novo genome assembly of isolated myxobacteria.</title>
        <authorList>
            <person name="Stevens D.C."/>
        </authorList>
    </citation>
    <scope>NUCLEOTIDE SEQUENCE [LARGE SCALE GENOMIC DNA]</scope>
    <source>
        <strain evidence="3">SCPEA02</strain>
    </source>
</reference>
<feature type="transmembrane region" description="Helical" evidence="1">
    <location>
        <begin position="103"/>
        <end position="122"/>
    </location>
</feature>
<accession>A0ABX7P2L5</accession>
<feature type="transmembrane region" description="Helical" evidence="1">
    <location>
        <begin position="446"/>
        <end position="465"/>
    </location>
</feature>
<protein>
    <recommendedName>
        <fullName evidence="4">Glycosyltransferase RgtA/B/C/D-like domain-containing protein</fullName>
    </recommendedName>
</protein>
<name>A0ABX7P2L5_9BACT</name>
<dbReference type="Proteomes" id="UP000662747">
    <property type="component" value="Chromosome"/>
</dbReference>
<evidence type="ECO:0000256" key="1">
    <source>
        <dbReference type="SAM" id="Phobius"/>
    </source>
</evidence>
<feature type="transmembrane region" description="Helical" evidence="1">
    <location>
        <begin position="134"/>
        <end position="150"/>
    </location>
</feature>
<feature type="transmembrane region" description="Helical" evidence="1">
    <location>
        <begin position="157"/>
        <end position="175"/>
    </location>
</feature>
<evidence type="ECO:0000313" key="3">
    <source>
        <dbReference type="Proteomes" id="UP000662747"/>
    </source>
</evidence>